<dbReference type="OrthoDB" id="9945063at2759"/>
<comment type="subcellular location">
    <subcellularLocation>
        <location evidence="1">Cell membrane</location>
        <topology evidence="1">Multi-pass membrane protein</topology>
    </subcellularLocation>
</comment>
<evidence type="ECO:0000256" key="7">
    <source>
        <dbReference type="ARBA" id="ARBA00023170"/>
    </source>
</evidence>
<evidence type="ECO:0000256" key="3">
    <source>
        <dbReference type="ARBA" id="ARBA00022692"/>
    </source>
</evidence>
<feature type="transmembrane region" description="Helical" evidence="13">
    <location>
        <begin position="293"/>
        <end position="312"/>
    </location>
</feature>
<feature type="compositionally biased region" description="Basic and acidic residues" evidence="12">
    <location>
        <begin position="346"/>
        <end position="363"/>
    </location>
</feature>
<dbReference type="InterPro" id="IPR017452">
    <property type="entry name" value="GPCR_Rhodpsn_7TM"/>
</dbReference>
<feature type="transmembrane region" description="Helical" evidence="13">
    <location>
        <begin position="48"/>
        <end position="69"/>
    </location>
</feature>
<keyword evidence="10" id="KW-1015">Disulfide bond</keyword>
<feature type="region of interest" description="Disordered" evidence="12">
    <location>
        <begin position="346"/>
        <end position="379"/>
    </location>
</feature>
<dbReference type="PRINTS" id="PR00237">
    <property type="entry name" value="GPCRRHODOPSN"/>
</dbReference>
<feature type="transmembrane region" description="Helical" evidence="13">
    <location>
        <begin position="81"/>
        <end position="102"/>
    </location>
</feature>
<dbReference type="GO" id="GO:0038036">
    <property type="term" value="F:sphingosine-1-phosphate receptor activity"/>
    <property type="evidence" value="ECO:0007669"/>
    <property type="project" value="InterPro"/>
</dbReference>
<keyword evidence="8" id="KW-0325">Glycoprotein</keyword>
<dbReference type="Proteomes" id="UP000515159">
    <property type="component" value="Chromosome 12"/>
</dbReference>
<sequence length="379" mass="42465">MGSPNPTVASQQHTSDYANRTIIKIHYNYTGKLNLNANVDTGMKLTSVAFIIICCFIIVENILVLLTIWRTKKFHRPMYYFIGNLAFSDLLAGAVYTANILLSGEKTYTLTPAQWMVREGSMFVALSASVFSLLSIAIERFITMLKMKVQNESNCCRSSLLMGSCWAVSLILGGLPIMGWNCIGKLEHCSTVLPLYHKHYLLACTTVFTLLLMSIVMLYARIYTFVRTKSRKMTFRQHSIKSTGNSEKSMALLKTVIIVLSAFIICWAPLFILLLLDVSCRVKTCPILFKAEYFLALAVLNSATNPIIYTLTNKEMQRAFIKMVSSCNWSSAGSGATIKRPFVGKEFSRSRSDNSSHRQRDEVEYPETIMSSGNPTSSS</sequence>
<dbReference type="AlphaFoldDB" id="A0A6P8NQ87"/>
<evidence type="ECO:0000256" key="5">
    <source>
        <dbReference type="ARBA" id="ARBA00023040"/>
    </source>
</evidence>
<evidence type="ECO:0000256" key="9">
    <source>
        <dbReference type="ARBA" id="ARBA00023224"/>
    </source>
</evidence>
<feature type="disulfide bond" evidence="10">
    <location>
        <begin position="182"/>
        <end position="189"/>
    </location>
</feature>
<accession>A0A6P8NQ87</accession>
<dbReference type="PROSITE" id="PS00237">
    <property type="entry name" value="G_PROTEIN_RECEP_F1_1"/>
    <property type="match status" value="1"/>
</dbReference>
<protein>
    <submittedName>
        <fullName evidence="16">Sphingosine 1-phosphate receptor 1</fullName>
    </submittedName>
</protein>
<gene>
    <name evidence="16" type="primary">S1PR1</name>
</gene>
<keyword evidence="4 13" id="KW-1133">Transmembrane helix</keyword>
<evidence type="ECO:0000256" key="8">
    <source>
        <dbReference type="ARBA" id="ARBA00023180"/>
    </source>
</evidence>
<dbReference type="SUPFAM" id="SSF81321">
    <property type="entry name" value="Family A G protein-coupled receptor-like"/>
    <property type="match status" value="1"/>
</dbReference>
<name>A0A6P8NQ87_GEOSA</name>
<evidence type="ECO:0000256" key="6">
    <source>
        <dbReference type="ARBA" id="ARBA00023136"/>
    </source>
</evidence>
<keyword evidence="6 13" id="KW-0472">Membrane</keyword>
<feature type="transmembrane region" description="Helical" evidence="13">
    <location>
        <begin position="251"/>
        <end position="273"/>
    </location>
</feature>
<reference evidence="16" key="1">
    <citation type="submission" date="2025-08" db="UniProtKB">
        <authorList>
            <consortium name="RefSeq"/>
        </authorList>
    </citation>
    <scope>IDENTIFICATION</scope>
</reference>
<evidence type="ECO:0000313" key="15">
    <source>
        <dbReference type="Proteomes" id="UP000515159"/>
    </source>
</evidence>
<dbReference type="InterPro" id="IPR000276">
    <property type="entry name" value="GPCR_Rhodpsn"/>
</dbReference>
<feature type="transmembrane region" description="Helical" evidence="13">
    <location>
        <begin position="200"/>
        <end position="223"/>
    </location>
</feature>
<evidence type="ECO:0000256" key="1">
    <source>
        <dbReference type="ARBA" id="ARBA00004651"/>
    </source>
</evidence>
<evidence type="ECO:0000313" key="16">
    <source>
        <dbReference type="RefSeq" id="XP_033772884.1"/>
    </source>
</evidence>
<feature type="transmembrane region" description="Helical" evidence="13">
    <location>
        <begin position="159"/>
        <end position="180"/>
    </location>
</feature>
<keyword evidence="15" id="KW-1185">Reference proteome</keyword>
<evidence type="ECO:0000259" key="14">
    <source>
        <dbReference type="PROSITE" id="PS50262"/>
    </source>
</evidence>
<dbReference type="Pfam" id="PF00001">
    <property type="entry name" value="7tm_1"/>
    <property type="match status" value="1"/>
</dbReference>
<dbReference type="Gene3D" id="1.20.1070.10">
    <property type="entry name" value="Rhodopsin 7-helix transmembrane proteins"/>
    <property type="match status" value="1"/>
</dbReference>
<dbReference type="PRINTS" id="PR00642">
    <property type="entry name" value="EDG1RECEPTOR"/>
</dbReference>
<comment type="similarity">
    <text evidence="11">Belongs to the G-protein coupled receptor 1 family.</text>
</comment>
<dbReference type="SMART" id="SM01381">
    <property type="entry name" value="7TM_GPCR_Srsx"/>
    <property type="match status" value="1"/>
</dbReference>
<evidence type="ECO:0000256" key="4">
    <source>
        <dbReference type="ARBA" id="ARBA00022989"/>
    </source>
</evidence>
<feature type="disulfide bond" evidence="10">
    <location>
        <begin position="280"/>
        <end position="285"/>
    </location>
</feature>
<dbReference type="FunFam" id="1.20.1070.10:FF:000098">
    <property type="entry name" value="Sphingosine 1-phosphate receptor 1"/>
    <property type="match status" value="1"/>
</dbReference>
<keyword evidence="9 11" id="KW-0807">Transducer</keyword>
<dbReference type="FunCoup" id="A0A6P8NQ87">
    <property type="interactions" value="2085"/>
</dbReference>
<dbReference type="KEGG" id="gsh:117346841"/>
<dbReference type="PANTHER" id="PTHR22750">
    <property type="entry name" value="G-PROTEIN COUPLED RECEPTOR"/>
    <property type="match status" value="1"/>
</dbReference>
<dbReference type="PRINTS" id="PR01523">
    <property type="entry name" value="S1PRECEPTOR"/>
</dbReference>
<keyword evidence="3 11" id="KW-0812">Transmembrane</keyword>
<evidence type="ECO:0000256" key="2">
    <source>
        <dbReference type="ARBA" id="ARBA00022475"/>
    </source>
</evidence>
<feature type="transmembrane region" description="Helical" evidence="13">
    <location>
        <begin position="122"/>
        <end position="138"/>
    </location>
</feature>
<dbReference type="InterPro" id="IPR004061">
    <property type="entry name" value="S1P_rcpt"/>
</dbReference>
<dbReference type="RefSeq" id="XP_033772884.1">
    <property type="nucleotide sequence ID" value="XM_033916993.1"/>
</dbReference>
<keyword evidence="2" id="KW-1003">Cell membrane</keyword>
<organism evidence="15 16">
    <name type="scientific">Geotrypetes seraphini</name>
    <name type="common">Gaboon caecilian</name>
    <name type="synonym">Caecilia seraphini</name>
    <dbReference type="NCBI Taxonomy" id="260995"/>
    <lineage>
        <taxon>Eukaryota</taxon>
        <taxon>Metazoa</taxon>
        <taxon>Chordata</taxon>
        <taxon>Craniata</taxon>
        <taxon>Vertebrata</taxon>
        <taxon>Euteleostomi</taxon>
        <taxon>Amphibia</taxon>
        <taxon>Gymnophiona</taxon>
        <taxon>Geotrypetes</taxon>
    </lineage>
</organism>
<keyword evidence="7 11" id="KW-0675">Receptor</keyword>
<evidence type="ECO:0000256" key="11">
    <source>
        <dbReference type="RuleBase" id="RU000688"/>
    </source>
</evidence>
<dbReference type="GO" id="GO:0005886">
    <property type="term" value="C:plasma membrane"/>
    <property type="evidence" value="ECO:0007669"/>
    <property type="project" value="UniProtKB-SubCell"/>
</dbReference>
<dbReference type="GeneID" id="117346841"/>
<dbReference type="InParanoid" id="A0A6P8NQ87"/>
<feature type="domain" description="G-protein coupled receptors family 1 profile" evidence="14">
    <location>
        <begin position="60"/>
        <end position="309"/>
    </location>
</feature>
<evidence type="ECO:0000256" key="12">
    <source>
        <dbReference type="SAM" id="MobiDB-lite"/>
    </source>
</evidence>
<keyword evidence="5 11" id="KW-0297">G-protein coupled receptor</keyword>
<dbReference type="PROSITE" id="PS50262">
    <property type="entry name" value="G_PROTEIN_RECEP_F1_2"/>
    <property type="match status" value="1"/>
</dbReference>
<evidence type="ECO:0000256" key="10">
    <source>
        <dbReference type="PIRSR" id="PIRSR604061-50"/>
    </source>
</evidence>
<dbReference type="CTD" id="1901"/>
<proteinExistence type="inferred from homology"/>
<evidence type="ECO:0000256" key="13">
    <source>
        <dbReference type="SAM" id="Phobius"/>
    </source>
</evidence>
<feature type="compositionally biased region" description="Polar residues" evidence="12">
    <location>
        <begin position="369"/>
        <end position="379"/>
    </location>
</feature>